<sequence length="291" mass="30947">MRIAMLQGPAATDLDGSLAEVGEAARSASLADAAMLVCAELTCTGYRLPLVAEPMPDDGHRGRIGATMRNHAREFGIAIAYGYAEAREPLPGGGSAVHNSVAVVDPDGRILAHYRKTHLYRPPASRRRSGVPDDSPFTPGDVLVEQFVFDGLTIGVLICYDVEFPEAVRAHAIAGADCLLVPTALAESDSLVATSLVPARAVESQLFIAYVNRAGCDDRASGGPDARYCGLTCAIAPDGTELSRAGSKPELLFADVDPGVLAASRRRNTYLRDLRPDLYAQSPMHRRTETS</sequence>
<dbReference type="Gene3D" id="3.60.110.10">
    <property type="entry name" value="Carbon-nitrogen hydrolase"/>
    <property type="match status" value="1"/>
</dbReference>
<protein>
    <submittedName>
        <fullName evidence="4">Nitrilase</fullName>
    </submittedName>
</protein>
<dbReference type="AlphaFoldDB" id="F1YGW7"/>
<dbReference type="PROSITE" id="PS50263">
    <property type="entry name" value="CN_HYDROLASE"/>
    <property type="match status" value="1"/>
</dbReference>
<evidence type="ECO:0000313" key="4">
    <source>
        <dbReference type="EMBL" id="EGD56265.1"/>
    </source>
</evidence>
<dbReference type="InterPro" id="IPR036526">
    <property type="entry name" value="C-N_Hydrolase_sf"/>
</dbReference>
<dbReference type="OrthoDB" id="4008466at2"/>
<accession>F1YGW7</accession>
<dbReference type="GO" id="GO:0050126">
    <property type="term" value="F:N-carbamoylputrescine amidase activity"/>
    <property type="evidence" value="ECO:0007669"/>
    <property type="project" value="TreeGrafter"/>
</dbReference>
<name>F1YGW7_9ACTN</name>
<dbReference type="RefSeq" id="WP_009678341.1">
    <property type="nucleotide sequence ID" value="NZ_AEUD01000003.1"/>
</dbReference>
<comment type="caution">
    <text evidence="4">The sequence shown here is derived from an EMBL/GenBank/DDBJ whole genome shotgun (WGS) entry which is preliminary data.</text>
</comment>
<dbReference type="Proteomes" id="UP000035065">
    <property type="component" value="Unassembled WGS sequence"/>
</dbReference>
<gene>
    <name evidence="4" type="ORF">SCNU_05416</name>
</gene>
<evidence type="ECO:0000259" key="3">
    <source>
        <dbReference type="PROSITE" id="PS50263"/>
    </source>
</evidence>
<evidence type="ECO:0000256" key="2">
    <source>
        <dbReference type="ARBA" id="ARBA00022801"/>
    </source>
</evidence>
<dbReference type="SUPFAM" id="SSF56317">
    <property type="entry name" value="Carbon-nitrogen hydrolase"/>
    <property type="match status" value="1"/>
</dbReference>
<dbReference type="InterPro" id="IPR050345">
    <property type="entry name" value="Aliph_Amidase/BUP"/>
</dbReference>
<dbReference type="eggNOG" id="COG0388">
    <property type="taxonomic scope" value="Bacteria"/>
</dbReference>
<dbReference type="InterPro" id="IPR003010">
    <property type="entry name" value="C-N_Hydrolase"/>
</dbReference>
<evidence type="ECO:0000256" key="1">
    <source>
        <dbReference type="ARBA" id="ARBA00010613"/>
    </source>
</evidence>
<dbReference type="STRING" id="644548.SCNU_05416"/>
<evidence type="ECO:0000313" key="5">
    <source>
        <dbReference type="Proteomes" id="UP000035065"/>
    </source>
</evidence>
<feature type="domain" description="CN hydrolase" evidence="3">
    <location>
        <begin position="1"/>
        <end position="258"/>
    </location>
</feature>
<organism evidence="4 5">
    <name type="scientific">Gordonia neofelifaecis NRRL B-59395</name>
    <dbReference type="NCBI Taxonomy" id="644548"/>
    <lineage>
        <taxon>Bacteria</taxon>
        <taxon>Bacillati</taxon>
        <taxon>Actinomycetota</taxon>
        <taxon>Actinomycetes</taxon>
        <taxon>Mycobacteriales</taxon>
        <taxon>Gordoniaceae</taxon>
        <taxon>Gordonia</taxon>
    </lineage>
</organism>
<dbReference type="Pfam" id="PF00795">
    <property type="entry name" value="CN_hydrolase"/>
    <property type="match status" value="1"/>
</dbReference>
<keyword evidence="2" id="KW-0378">Hydrolase</keyword>
<keyword evidence="5" id="KW-1185">Reference proteome</keyword>
<dbReference type="EMBL" id="AEUD01000003">
    <property type="protein sequence ID" value="EGD56265.1"/>
    <property type="molecule type" value="Genomic_DNA"/>
</dbReference>
<comment type="similarity">
    <text evidence="1">Belongs to the carbon-nitrogen hydrolase superfamily. NIT1/NIT2 family.</text>
</comment>
<reference evidence="4 5" key="1">
    <citation type="journal article" date="2011" name="J. Bacteriol.">
        <title>Draft Genome Sequence of Gordonia neofelifaecis NRRL B-59395, a Cholesterol-Degrading Actinomycete.</title>
        <authorList>
            <person name="Ge F."/>
            <person name="Li W."/>
            <person name="Chen G."/>
            <person name="Liu Y."/>
            <person name="Zhang G."/>
            <person name="Yong B."/>
            <person name="Wang Q."/>
            <person name="Wang N."/>
            <person name="Huang Z."/>
            <person name="Li W."/>
            <person name="Wang J."/>
            <person name="Wu C."/>
            <person name="Xie Q."/>
            <person name="Liu G."/>
        </authorList>
    </citation>
    <scope>NUCLEOTIDE SEQUENCE [LARGE SCALE GENOMIC DNA]</scope>
    <source>
        <strain evidence="4 5">NRRL B-59395</strain>
    </source>
</reference>
<dbReference type="PANTHER" id="PTHR43674">
    <property type="entry name" value="NITRILASE C965.09-RELATED"/>
    <property type="match status" value="1"/>
</dbReference>
<dbReference type="GO" id="GO:0033388">
    <property type="term" value="P:putrescine biosynthetic process from arginine"/>
    <property type="evidence" value="ECO:0007669"/>
    <property type="project" value="TreeGrafter"/>
</dbReference>
<dbReference type="PANTHER" id="PTHR43674:SF2">
    <property type="entry name" value="BETA-UREIDOPROPIONASE"/>
    <property type="match status" value="1"/>
</dbReference>
<dbReference type="InterPro" id="IPR001110">
    <property type="entry name" value="UPF0012_CS"/>
</dbReference>
<dbReference type="PROSITE" id="PS01227">
    <property type="entry name" value="UPF0012"/>
    <property type="match status" value="1"/>
</dbReference>
<proteinExistence type="inferred from homology"/>